<feature type="compositionally biased region" description="Polar residues" evidence="2">
    <location>
        <begin position="209"/>
        <end position="218"/>
    </location>
</feature>
<dbReference type="PANTHER" id="PTHR23110">
    <property type="entry name" value="BTB DOMAIN TRANSCRIPTION FACTOR"/>
    <property type="match status" value="1"/>
</dbReference>
<evidence type="ECO:0000313" key="5">
    <source>
        <dbReference type="Proteomes" id="UP000747542"/>
    </source>
</evidence>
<organism evidence="4 5">
    <name type="scientific">Homarus americanus</name>
    <name type="common">American lobster</name>
    <dbReference type="NCBI Taxonomy" id="6706"/>
    <lineage>
        <taxon>Eukaryota</taxon>
        <taxon>Metazoa</taxon>
        <taxon>Ecdysozoa</taxon>
        <taxon>Arthropoda</taxon>
        <taxon>Crustacea</taxon>
        <taxon>Multicrustacea</taxon>
        <taxon>Malacostraca</taxon>
        <taxon>Eumalacostraca</taxon>
        <taxon>Eucarida</taxon>
        <taxon>Decapoda</taxon>
        <taxon>Pleocyemata</taxon>
        <taxon>Astacidea</taxon>
        <taxon>Nephropoidea</taxon>
        <taxon>Nephropidae</taxon>
        <taxon>Homarus</taxon>
    </lineage>
</organism>
<dbReference type="InterPro" id="IPR000210">
    <property type="entry name" value="BTB/POZ_dom"/>
</dbReference>
<protein>
    <submittedName>
        <fullName evidence="4">Longitudinals lacking protein-like 3</fullName>
    </submittedName>
</protein>
<proteinExistence type="predicted"/>
<evidence type="ECO:0000313" key="4">
    <source>
        <dbReference type="EMBL" id="KAG7165937.1"/>
    </source>
</evidence>
<feature type="compositionally biased region" description="Basic and acidic residues" evidence="2">
    <location>
        <begin position="141"/>
        <end position="150"/>
    </location>
</feature>
<gene>
    <name evidence="4" type="primary">lola-L3</name>
    <name evidence="4" type="ORF">Hamer_G011850</name>
</gene>
<name>A0A8J5MWK7_HOMAM</name>
<accession>A0A8J5MWK7</accession>
<dbReference type="GO" id="GO:0006357">
    <property type="term" value="P:regulation of transcription by RNA polymerase II"/>
    <property type="evidence" value="ECO:0007669"/>
    <property type="project" value="TreeGrafter"/>
</dbReference>
<feature type="compositionally biased region" description="Polar residues" evidence="2">
    <location>
        <begin position="282"/>
        <end position="298"/>
    </location>
</feature>
<comment type="caution">
    <text evidence="4">The sequence shown here is derived from an EMBL/GenBank/DDBJ whole genome shotgun (WGS) entry which is preliminary data.</text>
</comment>
<feature type="compositionally biased region" description="Basic and acidic residues" evidence="2">
    <location>
        <begin position="162"/>
        <end position="171"/>
    </location>
</feature>
<feature type="domain" description="BTB" evidence="3">
    <location>
        <begin position="31"/>
        <end position="96"/>
    </location>
</feature>
<evidence type="ECO:0000256" key="1">
    <source>
        <dbReference type="ARBA" id="ARBA00023242"/>
    </source>
</evidence>
<feature type="region of interest" description="Disordered" evidence="2">
    <location>
        <begin position="118"/>
        <end position="325"/>
    </location>
</feature>
<sequence length="380" mass="41260">MDGGLLSLKWNNHRSTFLHVLSTVRRKGSYCDVTIACDGKFYPVHKLVLSTCSDYFEQMFERTNCKHPIIVLKDIRHEDLEALLNYMYVGEVNVLQTDLSGLIKAAECLRIKGLAVPDEAPSESESTQDGKRNVPWAGDGPEAKRRRPEEISPATQRLSHASGDKGGRESTARPPASYREPFRAPIRAREPVRVPSSPSPVPVPLSPETRLSNPSAPVSSPELPHPASHEPGLTTQPDTSTTQGPTNSSELGGTDNTLIIDDPLVKEEPQESYSEAEETKESIQSADSDPSLNYSLQPGDQPGSLSGEAAGAGFNPQGMRHTNQPQTMEDLVAQALPGASGLQGKSLWEGDRGLLGLPFESYSGNQSRASQMVSIYKSLF</sequence>
<keyword evidence="5" id="KW-1185">Reference proteome</keyword>
<dbReference type="Pfam" id="PF00651">
    <property type="entry name" value="BTB"/>
    <property type="match status" value="1"/>
</dbReference>
<dbReference type="CDD" id="cd18315">
    <property type="entry name" value="BTB_POZ_BAB-like"/>
    <property type="match status" value="1"/>
</dbReference>
<keyword evidence="1" id="KW-0539">Nucleus</keyword>
<dbReference type="Proteomes" id="UP000747542">
    <property type="component" value="Unassembled WGS sequence"/>
</dbReference>
<dbReference type="InterPro" id="IPR051095">
    <property type="entry name" value="Dros_DevTransReg"/>
</dbReference>
<dbReference type="SMART" id="SM00225">
    <property type="entry name" value="BTB"/>
    <property type="match status" value="1"/>
</dbReference>
<evidence type="ECO:0000256" key="2">
    <source>
        <dbReference type="SAM" id="MobiDB-lite"/>
    </source>
</evidence>
<dbReference type="GO" id="GO:0005634">
    <property type="term" value="C:nucleus"/>
    <property type="evidence" value="ECO:0007669"/>
    <property type="project" value="TreeGrafter"/>
</dbReference>
<evidence type="ECO:0000259" key="3">
    <source>
        <dbReference type="PROSITE" id="PS50097"/>
    </source>
</evidence>
<dbReference type="EMBL" id="JAHLQT010023139">
    <property type="protein sequence ID" value="KAG7165937.1"/>
    <property type="molecule type" value="Genomic_DNA"/>
</dbReference>
<dbReference type="PANTHER" id="PTHR23110:SF111">
    <property type="entry name" value="LONGITUDINALS LACKING PROTEIN, ISOFORMS F_I_K_T"/>
    <property type="match status" value="1"/>
</dbReference>
<reference evidence="4" key="1">
    <citation type="journal article" date="2021" name="Sci. Adv.">
        <title>The American lobster genome reveals insights on longevity, neural, and immune adaptations.</title>
        <authorList>
            <person name="Polinski J.M."/>
            <person name="Zimin A.V."/>
            <person name="Clark K.F."/>
            <person name="Kohn A.B."/>
            <person name="Sadowski N."/>
            <person name="Timp W."/>
            <person name="Ptitsyn A."/>
            <person name="Khanna P."/>
            <person name="Romanova D.Y."/>
            <person name="Williams P."/>
            <person name="Greenwood S.J."/>
            <person name="Moroz L.L."/>
            <person name="Walt D.R."/>
            <person name="Bodnar A.G."/>
        </authorList>
    </citation>
    <scope>NUCLEOTIDE SEQUENCE</scope>
    <source>
        <strain evidence="4">GMGI-L3</strain>
    </source>
</reference>
<dbReference type="GO" id="GO:0002376">
    <property type="term" value="P:immune system process"/>
    <property type="evidence" value="ECO:0007669"/>
    <property type="project" value="UniProtKB-ARBA"/>
</dbReference>
<dbReference type="OrthoDB" id="45365at2759"/>
<dbReference type="PROSITE" id="PS50097">
    <property type="entry name" value="BTB"/>
    <property type="match status" value="1"/>
</dbReference>
<dbReference type="AlphaFoldDB" id="A0A8J5MWK7"/>
<feature type="compositionally biased region" description="Polar residues" evidence="2">
    <location>
        <begin position="233"/>
        <end position="257"/>
    </location>
</feature>